<feature type="region of interest" description="Disordered" evidence="2">
    <location>
        <begin position="434"/>
        <end position="457"/>
    </location>
</feature>
<dbReference type="Pfam" id="PF01844">
    <property type="entry name" value="HNH"/>
    <property type="match status" value="1"/>
</dbReference>
<dbReference type="InterPro" id="IPR003615">
    <property type="entry name" value="HNH_nuc"/>
</dbReference>
<dbReference type="EMBL" id="JBBDGN010000002">
    <property type="protein sequence ID" value="MEJ1090939.1"/>
    <property type="molecule type" value="Genomic_DNA"/>
</dbReference>
<evidence type="ECO:0000256" key="1">
    <source>
        <dbReference type="ARBA" id="ARBA00023450"/>
    </source>
</evidence>
<proteinExistence type="inferred from homology"/>
<evidence type="ECO:0000313" key="4">
    <source>
        <dbReference type="EMBL" id="MEJ1090939.1"/>
    </source>
</evidence>
<keyword evidence="5" id="KW-1185">Reference proteome</keyword>
<sequence>MSEHLTPLYEAIDALDAAWGDAGSAQSLSRGRLIAANDAVGVVRRRLDALHAELAAGIAHESRPELGAGSLAKEQGFRGVPALIAATGGGSTGDAARLVRVGEATAPRSNLSGEVLPAKYPAVRAALGRGAVSAAVAAAIICLLDRVWVKVGAARVHEAEVLLVERAPGLSMDEVRKLITRAEAWLDPDGVAPREEEARAARSLTMFERDGMLHINAKLDIAAGAPVKTAIQGIVSAVFRARKDAIEPGAPDADRRTVPMLQADALSEICAHAVGCESDELPLGGATVIVRVDLTDLESGAGCATIDGFDSAVSIAAARRMAASGGAIPWVLGGDGEILDWGRERRLFTGAQRRALVARDGGCAMCGLDPELTRAHHIRWWQRDAGATDLDNGVLLCESCHHRTHDNGWEIRIDGAGITGRGSFHRPTSIRCGAHGWAGEPATTSPPERRDAAARAT</sequence>
<organism evidence="4 5">
    <name type="scientific">Microbacterium istanbulense</name>
    <dbReference type="NCBI Taxonomy" id="3122049"/>
    <lineage>
        <taxon>Bacteria</taxon>
        <taxon>Bacillati</taxon>
        <taxon>Actinomycetota</taxon>
        <taxon>Actinomycetes</taxon>
        <taxon>Micrococcales</taxon>
        <taxon>Microbacteriaceae</taxon>
        <taxon>Microbacterium</taxon>
    </lineage>
</organism>
<evidence type="ECO:0000259" key="3">
    <source>
        <dbReference type="SMART" id="SM00507"/>
    </source>
</evidence>
<dbReference type="InterPro" id="IPR003870">
    <property type="entry name" value="DUF222"/>
</dbReference>
<dbReference type="Gene3D" id="1.10.30.50">
    <property type="match status" value="1"/>
</dbReference>
<feature type="compositionally biased region" description="Basic and acidic residues" evidence="2">
    <location>
        <begin position="447"/>
        <end position="457"/>
    </location>
</feature>
<name>A0ABU8LHY5_9MICO</name>
<protein>
    <submittedName>
        <fullName evidence="4">DUF222 domain-containing protein</fullName>
    </submittedName>
</protein>
<dbReference type="Proteomes" id="UP001366085">
    <property type="component" value="Unassembled WGS sequence"/>
</dbReference>
<comment type="similarity">
    <text evidence="1">Belongs to the Rv1128c/1148c/1588c/1702c/1945/3466 family.</text>
</comment>
<dbReference type="CDD" id="cd00085">
    <property type="entry name" value="HNHc"/>
    <property type="match status" value="1"/>
</dbReference>
<evidence type="ECO:0000313" key="5">
    <source>
        <dbReference type="Proteomes" id="UP001366085"/>
    </source>
</evidence>
<comment type="caution">
    <text evidence="4">The sequence shown here is derived from an EMBL/GenBank/DDBJ whole genome shotgun (WGS) entry which is preliminary data.</text>
</comment>
<evidence type="ECO:0000256" key="2">
    <source>
        <dbReference type="SAM" id="MobiDB-lite"/>
    </source>
</evidence>
<accession>A0ABU8LHY5</accession>
<dbReference type="InterPro" id="IPR002711">
    <property type="entry name" value="HNH"/>
</dbReference>
<dbReference type="SMART" id="SM00507">
    <property type="entry name" value="HNHc"/>
    <property type="match status" value="1"/>
</dbReference>
<gene>
    <name evidence="4" type="ORF">WDU93_04460</name>
</gene>
<dbReference type="Pfam" id="PF02720">
    <property type="entry name" value="DUF222"/>
    <property type="match status" value="1"/>
</dbReference>
<reference evidence="4 5" key="1">
    <citation type="submission" date="2024-02" db="EMBL/GenBank/DDBJ databases">
        <authorList>
            <person name="Saticioglu I.B."/>
        </authorList>
    </citation>
    <scope>NUCLEOTIDE SEQUENCE [LARGE SCALE GENOMIC DNA]</scope>
    <source>
        <strain evidence="4 5">Mu-43</strain>
    </source>
</reference>
<dbReference type="RefSeq" id="WP_337317970.1">
    <property type="nucleotide sequence ID" value="NZ_JBBDGN010000002.1"/>
</dbReference>
<feature type="domain" description="HNH nuclease" evidence="3">
    <location>
        <begin position="351"/>
        <end position="402"/>
    </location>
</feature>